<comment type="caution">
    <text evidence="1">The sequence shown here is derived from an EMBL/GenBank/DDBJ whole genome shotgun (WGS) entry which is preliminary data.</text>
</comment>
<keyword evidence="2" id="KW-1185">Reference proteome</keyword>
<dbReference type="AlphaFoldDB" id="A0A7X6M9U6"/>
<dbReference type="Proteomes" id="UP000553209">
    <property type="component" value="Unassembled WGS sequence"/>
</dbReference>
<name>A0A7X6M9U6_9ACTN</name>
<reference evidence="1 2" key="1">
    <citation type="submission" date="2020-04" db="EMBL/GenBank/DDBJ databases">
        <title>MicrobeNet Type strains.</title>
        <authorList>
            <person name="Nicholson A.C."/>
        </authorList>
    </citation>
    <scope>NUCLEOTIDE SEQUENCE [LARGE SCALE GENOMIC DNA]</scope>
    <source>
        <strain evidence="1 2">ATCC 23612</strain>
    </source>
</reference>
<dbReference type="RefSeq" id="WP_061080774.1">
    <property type="nucleotide sequence ID" value="NZ_JAAXPG010000002.1"/>
</dbReference>
<sequence length="102" mass="10992">MRKVLIVRTGTSGLQLSRGLIRFGYHDTVSRGESRSARPSITQFTPPSALAHEEATGLIDPDPGLAASTLDVGQGQVTVTDARSRPATRSSLHQLLRRLEIS</sequence>
<organism evidence="1 2">
    <name type="scientific">Nocardiopsis alborubida</name>
    <dbReference type="NCBI Taxonomy" id="146802"/>
    <lineage>
        <taxon>Bacteria</taxon>
        <taxon>Bacillati</taxon>
        <taxon>Actinomycetota</taxon>
        <taxon>Actinomycetes</taxon>
        <taxon>Streptosporangiales</taxon>
        <taxon>Nocardiopsidaceae</taxon>
        <taxon>Nocardiopsis</taxon>
    </lineage>
</organism>
<evidence type="ECO:0000313" key="2">
    <source>
        <dbReference type="Proteomes" id="UP000553209"/>
    </source>
</evidence>
<accession>A0A7X6M9U6</accession>
<evidence type="ECO:0000313" key="1">
    <source>
        <dbReference type="EMBL" id="NKY96649.1"/>
    </source>
</evidence>
<gene>
    <name evidence="1" type="ORF">HGB44_03025</name>
</gene>
<proteinExistence type="predicted"/>
<dbReference type="EMBL" id="JAAXPG010000002">
    <property type="protein sequence ID" value="NKY96649.1"/>
    <property type="molecule type" value="Genomic_DNA"/>
</dbReference>
<protein>
    <submittedName>
        <fullName evidence="1">Uncharacterized protein</fullName>
    </submittedName>
</protein>